<dbReference type="Proteomes" id="UP000283765">
    <property type="component" value="Unassembled WGS sequence"/>
</dbReference>
<organism evidence="1 2">
    <name type="scientific">Agathobacter rectalis</name>
    <dbReference type="NCBI Taxonomy" id="39491"/>
    <lineage>
        <taxon>Bacteria</taxon>
        <taxon>Bacillati</taxon>
        <taxon>Bacillota</taxon>
        <taxon>Clostridia</taxon>
        <taxon>Lachnospirales</taxon>
        <taxon>Lachnospiraceae</taxon>
        <taxon>Agathobacter</taxon>
    </lineage>
</organism>
<sequence>MKNCNDKCGSHIIYVNGRYEGNDDIVLMMKDFHQCRPEQIKSEILSKVFRCVLWWWRVLLS</sequence>
<protein>
    <submittedName>
        <fullName evidence="1">Uncharacterized protein</fullName>
    </submittedName>
</protein>
<comment type="caution">
    <text evidence="1">The sequence shown here is derived from an EMBL/GenBank/DDBJ whole genome shotgun (WGS) entry which is preliminary data.</text>
</comment>
<name>A0A412RH59_9FIRM</name>
<reference evidence="1 2" key="1">
    <citation type="submission" date="2018-08" db="EMBL/GenBank/DDBJ databases">
        <title>A genome reference for cultivated species of the human gut microbiota.</title>
        <authorList>
            <person name="Zou Y."/>
            <person name="Xue W."/>
            <person name="Luo G."/>
        </authorList>
    </citation>
    <scope>NUCLEOTIDE SEQUENCE [LARGE SCALE GENOMIC DNA]</scope>
    <source>
        <strain evidence="1 2">AF17-27</strain>
    </source>
</reference>
<proteinExistence type="predicted"/>
<dbReference type="AlphaFoldDB" id="A0A412RH59"/>
<evidence type="ECO:0000313" key="2">
    <source>
        <dbReference type="Proteomes" id="UP000283765"/>
    </source>
</evidence>
<gene>
    <name evidence="1" type="ORF">DWW89_12850</name>
</gene>
<accession>A0A412RH59</accession>
<evidence type="ECO:0000313" key="1">
    <source>
        <dbReference type="EMBL" id="RGU21085.1"/>
    </source>
</evidence>
<dbReference type="EMBL" id="QRXR01000025">
    <property type="protein sequence ID" value="RGU21085.1"/>
    <property type="molecule type" value="Genomic_DNA"/>
</dbReference>